<evidence type="ECO:0000313" key="2">
    <source>
        <dbReference type="EMBL" id="KAI5066310.1"/>
    </source>
</evidence>
<dbReference type="AlphaFoldDB" id="A0A9D4ZA47"/>
<reference evidence="2" key="1">
    <citation type="submission" date="2021-01" db="EMBL/GenBank/DDBJ databases">
        <title>Adiantum capillus-veneris genome.</title>
        <authorList>
            <person name="Fang Y."/>
            <person name="Liao Q."/>
        </authorList>
    </citation>
    <scope>NUCLEOTIDE SEQUENCE</scope>
    <source>
        <strain evidence="2">H3</strain>
        <tissue evidence="2">Leaf</tissue>
    </source>
</reference>
<dbReference type="Proteomes" id="UP000886520">
    <property type="component" value="Chromosome 18"/>
</dbReference>
<comment type="caution">
    <text evidence="2">The sequence shown here is derived from an EMBL/GenBank/DDBJ whole genome shotgun (WGS) entry which is preliminary data.</text>
</comment>
<organism evidence="2 3">
    <name type="scientific">Adiantum capillus-veneris</name>
    <name type="common">Maidenhair fern</name>
    <dbReference type="NCBI Taxonomy" id="13818"/>
    <lineage>
        <taxon>Eukaryota</taxon>
        <taxon>Viridiplantae</taxon>
        <taxon>Streptophyta</taxon>
        <taxon>Embryophyta</taxon>
        <taxon>Tracheophyta</taxon>
        <taxon>Polypodiopsida</taxon>
        <taxon>Polypodiidae</taxon>
        <taxon>Polypodiales</taxon>
        <taxon>Pteridineae</taxon>
        <taxon>Pteridaceae</taxon>
        <taxon>Vittarioideae</taxon>
        <taxon>Adiantum</taxon>
    </lineage>
</organism>
<keyword evidence="1" id="KW-1133">Transmembrane helix</keyword>
<name>A0A9D4ZA47_ADICA</name>
<keyword evidence="1" id="KW-0812">Transmembrane</keyword>
<evidence type="ECO:0000313" key="3">
    <source>
        <dbReference type="Proteomes" id="UP000886520"/>
    </source>
</evidence>
<proteinExistence type="predicted"/>
<dbReference type="EMBL" id="JABFUD020000018">
    <property type="protein sequence ID" value="KAI5066310.1"/>
    <property type="molecule type" value="Genomic_DNA"/>
</dbReference>
<keyword evidence="3" id="KW-1185">Reference proteome</keyword>
<evidence type="ECO:0000256" key="1">
    <source>
        <dbReference type="SAM" id="Phobius"/>
    </source>
</evidence>
<accession>A0A9D4ZA47</accession>
<keyword evidence="1" id="KW-0472">Membrane</keyword>
<sequence>MAKQWEEFVAWGGLLPGTQSTSSGLADISDKDLDMVALLGPGFCDAISGQFSGRSVLQGGSLLGLVAAFSVGLSLVFPHTGSSQFNLCDIVKVAPLSVVCP</sequence>
<gene>
    <name evidence="2" type="ORF">GOP47_0018934</name>
</gene>
<protein>
    <submittedName>
        <fullName evidence="2">Uncharacterized protein</fullName>
    </submittedName>
</protein>
<feature type="transmembrane region" description="Helical" evidence="1">
    <location>
        <begin position="56"/>
        <end position="77"/>
    </location>
</feature>